<reference evidence="2" key="2">
    <citation type="submission" date="2019-02" db="EMBL/GenBank/DDBJ databases">
        <title>Granulicella sibirica sp. nov., a psychrotolerant acidobacterium isolated from an organic soil layer in forested tundra, West Siberia.</title>
        <authorList>
            <person name="Oshkin I.Y."/>
            <person name="Kulichevskaya I.S."/>
            <person name="Rijpstra W.I.C."/>
            <person name="Sinninghe Damste J.S."/>
            <person name="Rakitin A.L."/>
            <person name="Ravin N.V."/>
            <person name="Dedysh S.N."/>
        </authorList>
    </citation>
    <scope>NUCLEOTIDE SEQUENCE [LARGE SCALE GENOMIC DNA]</scope>
    <source>
        <strain evidence="2">AF10</strain>
    </source>
</reference>
<evidence type="ECO:0008006" key="3">
    <source>
        <dbReference type="Google" id="ProtNLM"/>
    </source>
</evidence>
<dbReference type="Pfam" id="PF13589">
    <property type="entry name" value="HATPase_c_3"/>
    <property type="match status" value="1"/>
</dbReference>
<dbReference type="InterPro" id="IPR036890">
    <property type="entry name" value="HATPase_C_sf"/>
</dbReference>
<name>A0A4Q0SSA8_9BACT</name>
<dbReference type="Gene3D" id="3.30.565.10">
    <property type="entry name" value="Histidine kinase-like ATPase, C-terminal domain"/>
    <property type="match status" value="1"/>
</dbReference>
<organism evidence="1 2">
    <name type="scientific">Granulicella sibirica</name>
    <dbReference type="NCBI Taxonomy" id="2479048"/>
    <lineage>
        <taxon>Bacteria</taxon>
        <taxon>Pseudomonadati</taxon>
        <taxon>Acidobacteriota</taxon>
        <taxon>Terriglobia</taxon>
        <taxon>Terriglobales</taxon>
        <taxon>Acidobacteriaceae</taxon>
        <taxon>Granulicella</taxon>
    </lineage>
</organism>
<protein>
    <recommendedName>
        <fullName evidence="3">ATP-binding protein</fullName>
    </recommendedName>
</protein>
<evidence type="ECO:0000313" key="1">
    <source>
        <dbReference type="EMBL" id="RXH53783.1"/>
    </source>
</evidence>
<dbReference type="RefSeq" id="WP_128915692.1">
    <property type="nucleotide sequence ID" value="NZ_RDSM01000007.1"/>
</dbReference>
<dbReference type="Proteomes" id="UP000289437">
    <property type="component" value="Unassembled WGS sequence"/>
</dbReference>
<evidence type="ECO:0000313" key="2">
    <source>
        <dbReference type="Proteomes" id="UP000289437"/>
    </source>
</evidence>
<gene>
    <name evidence="1" type="ORF">GRAN_5121</name>
</gene>
<dbReference type="OrthoDB" id="9813438at2"/>
<reference evidence="1 2" key="1">
    <citation type="submission" date="2018-11" db="EMBL/GenBank/DDBJ databases">
        <authorList>
            <person name="Mardanov A.V."/>
            <person name="Ravin N.V."/>
            <person name="Dedysh S.N."/>
        </authorList>
    </citation>
    <scope>NUCLEOTIDE SEQUENCE [LARGE SCALE GENOMIC DNA]</scope>
    <source>
        <strain evidence="1 2">AF10</strain>
    </source>
</reference>
<dbReference type="AlphaFoldDB" id="A0A4Q0SSA8"/>
<keyword evidence="2" id="KW-1185">Reference proteome</keyword>
<accession>A0A4Q0SSA8</accession>
<proteinExistence type="predicted"/>
<dbReference type="EMBL" id="RDSM01000007">
    <property type="protein sequence ID" value="RXH53783.1"/>
    <property type="molecule type" value="Genomic_DNA"/>
</dbReference>
<dbReference type="SUPFAM" id="SSF55874">
    <property type="entry name" value="ATPase domain of HSP90 chaperone/DNA topoisomerase II/histidine kinase"/>
    <property type="match status" value="1"/>
</dbReference>
<sequence length="499" mass="55884">MSKYRTGVYPLVAIQTFIEATRDSGYKSTAAALSELVDNSFEAEARTVSVCLSEDADGKCIMVTDDGTGMSPQTMQLALQFGGSTRFNSRLGTGRYGMGLPNGSLSQARRVDVYSWTNPGEIWASYLDVDEIASGGLSSVPAPCRFKPDAADDPPSSPTGTVITLTKCDRLDFRTQKTQAKYLHLEFGRTFRHQLYSGKKLLINGERVKPIDPLFLRNGNNLTGAEPYGPALRYDVASPAGKASQISVRFAVLPIERWCPLSNEYKNAHGISKGAGVSVVRGGREIDCGWYFMGSKRKENYDDWWRCEISFSPELDELFGVTHTKQKINSTEMLESILTPDLERIARELNNLVRRRYLAVREESVELKSTAVAEHKDSLMAPVVLRRRSPQNTARVQGRITPLGYRIDEQVLEEVSFYRPSLAQERLTLTLNRDHNFYQKIYQPLAATRQVESARVLNQLQLMLLAVGRAECALRSAEEKIAVRRLRETWSNALTAFLD</sequence>
<comment type="caution">
    <text evidence="1">The sequence shown here is derived from an EMBL/GenBank/DDBJ whole genome shotgun (WGS) entry which is preliminary data.</text>
</comment>